<evidence type="ECO:0000256" key="1">
    <source>
        <dbReference type="SAM" id="Phobius"/>
    </source>
</evidence>
<evidence type="ECO:0000313" key="2">
    <source>
        <dbReference type="EMBL" id="CAB4152439.1"/>
    </source>
</evidence>
<reference evidence="2" key="1">
    <citation type="submission" date="2020-04" db="EMBL/GenBank/DDBJ databases">
        <authorList>
            <person name="Chiriac C."/>
            <person name="Salcher M."/>
            <person name="Ghai R."/>
            <person name="Kavagutti S V."/>
        </authorList>
    </citation>
    <scope>NUCLEOTIDE SEQUENCE</scope>
</reference>
<feature type="transmembrane region" description="Helical" evidence="1">
    <location>
        <begin position="58"/>
        <end position="76"/>
    </location>
</feature>
<name>A0A6J5N9Z5_9CAUD</name>
<sequence>MDLLFTIIASALASFYFIEFARFHKKLKLDFRPFNCLVCLPAWIALVLYFLPTLISEIIIVMFSASILAVILKTLMNKTI</sequence>
<feature type="transmembrane region" description="Helical" evidence="1">
    <location>
        <begin position="6"/>
        <end position="22"/>
    </location>
</feature>
<dbReference type="EMBL" id="LR796575">
    <property type="protein sequence ID" value="CAB4152439.1"/>
    <property type="molecule type" value="Genomic_DNA"/>
</dbReference>
<proteinExistence type="predicted"/>
<organism evidence="2">
    <name type="scientific">uncultured Caudovirales phage</name>
    <dbReference type="NCBI Taxonomy" id="2100421"/>
    <lineage>
        <taxon>Viruses</taxon>
        <taxon>Duplodnaviria</taxon>
        <taxon>Heunggongvirae</taxon>
        <taxon>Uroviricota</taxon>
        <taxon>Caudoviricetes</taxon>
        <taxon>Peduoviridae</taxon>
        <taxon>Maltschvirus</taxon>
        <taxon>Maltschvirus maltsch</taxon>
    </lineage>
</organism>
<keyword evidence="1" id="KW-0472">Membrane</keyword>
<keyword evidence="1" id="KW-0812">Transmembrane</keyword>
<keyword evidence="1" id="KW-1133">Transmembrane helix</keyword>
<gene>
    <name evidence="2" type="ORF">UFOVP617_15</name>
</gene>
<accession>A0A6J5N9Z5</accession>
<protein>
    <submittedName>
        <fullName evidence="2">Uncharacterized protein</fullName>
    </submittedName>
</protein>
<feature type="transmembrane region" description="Helical" evidence="1">
    <location>
        <begin position="34"/>
        <end position="52"/>
    </location>
</feature>